<keyword evidence="1" id="KW-0175">Coiled coil</keyword>
<dbReference type="Proteomes" id="UP000190868">
    <property type="component" value="Chromosome"/>
</dbReference>
<dbReference type="Pfam" id="PF10123">
    <property type="entry name" value="Mu-like_Pro"/>
    <property type="match status" value="1"/>
</dbReference>
<reference evidence="3" key="1">
    <citation type="submission" date="2016-09" db="EMBL/GenBank/DDBJ databases">
        <title>Comparative genomics of the Campylobacter concisus group.</title>
        <authorList>
            <person name="Miller W.G."/>
            <person name="Yee E."/>
            <person name="Chapman M.H."/>
            <person name="Huynh S."/>
            <person name="Bono J.L."/>
            <person name="On S.L.W."/>
            <person name="StLeger J."/>
            <person name="Foster G."/>
            <person name="Parker C.T."/>
        </authorList>
    </citation>
    <scope>NUCLEOTIDE SEQUENCE [LARGE SCALE GENOMIC DNA]</scope>
    <source>
        <strain evidence="3">RM18021</strain>
    </source>
</reference>
<dbReference type="KEGG" id="cpin:CPIN18020_0231"/>
<accession>A0A1S6U877</accession>
<proteinExistence type="predicted"/>
<protein>
    <submittedName>
        <fullName evidence="2">Mu-like prophage protein</fullName>
    </submittedName>
</protein>
<evidence type="ECO:0000256" key="1">
    <source>
        <dbReference type="SAM" id="Coils"/>
    </source>
</evidence>
<dbReference type="GeneID" id="56565871"/>
<organism evidence="2 3">
    <name type="scientific">Campylobacter pinnipediorum subsp. caledonicus</name>
    <dbReference type="NCBI Taxonomy" id="1874362"/>
    <lineage>
        <taxon>Bacteria</taxon>
        <taxon>Pseudomonadati</taxon>
        <taxon>Campylobacterota</taxon>
        <taxon>Epsilonproteobacteria</taxon>
        <taxon>Campylobacterales</taxon>
        <taxon>Campylobacteraceae</taxon>
        <taxon>Campylobacter</taxon>
    </lineage>
</organism>
<sequence>MRFGTDLIALKQDSGELVEILLAVVGEWKGHPQGTFRVDIADIEKMKINFDSKKIDLVVDYEHQTLMGVEAPAAGWIKSLNIKDNSLYGMVEWTKRAKEYIKNGEYKYLSPVFNFAAVDKKTGAWIGCELESVALTNTPFLDELKEVRANKNFISKENDMPENLAKQNDEIVALKTELEQSLKQNAELKTQNSELKAQLAKDCVESAIFANKISDTQKEWALKYANTDLNGFKEFLKGVKEDKKQVNIPNDVYANKNISEDIDVVKYALGE</sequence>
<evidence type="ECO:0000313" key="3">
    <source>
        <dbReference type="Proteomes" id="UP000190868"/>
    </source>
</evidence>
<dbReference type="AlphaFoldDB" id="A0A1S6U877"/>
<dbReference type="InterPro" id="IPR012106">
    <property type="entry name" value="Phage_Mu_Gp1"/>
</dbReference>
<dbReference type="EMBL" id="CP017258">
    <property type="protein sequence ID" value="AQW87890.1"/>
    <property type="molecule type" value="Genomic_DNA"/>
</dbReference>
<evidence type="ECO:0000313" key="2">
    <source>
        <dbReference type="EMBL" id="AQW87890.1"/>
    </source>
</evidence>
<name>A0A1S6U877_9BACT</name>
<keyword evidence="3" id="KW-1185">Reference proteome</keyword>
<feature type="coiled-coil region" evidence="1">
    <location>
        <begin position="164"/>
        <end position="198"/>
    </location>
</feature>
<dbReference type="RefSeq" id="WP_078422802.1">
    <property type="nucleotide sequence ID" value="NZ_CP017018.1"/>
</dbReference>
<gene>
    <name evidence="2" type="ORF">CPIN18021_1091</name>
</gene>